<dbReference type="RefSeq" id="XP_062735187.1">
    <property type="nucleotide sequence ID" value="XM_062872351.1"/>
</dbReference>
<evidence type="ECO:0000313" key="2">
    <source>
        <dbReference type="Proteomes" id="UP001322138"/>
    </source>
</evidence>
<evidence type="ECO:0000313" key="1">
    <source>
        <dbReference type="EMBL" id="KAK4646211.1"/>
    </source>
</evidence>
<proteinExistence type="predicted"/>
<comment type="caution">
    <text evidence="1">The sequence shown here is derived from an EMBL/GenBank/DDBJ whole genome shotgun (WGS) entry which is preliminary data.</text>
</comment>
<gene>
    <name evidence="1" type="ORF">QC761_0040460</name>
</gene>
<organism evidence="1 2">
    <name type="scientific">Podospora bellae-mahoneyi</name>
    <dbReference type="NCBI Taxonomy" id="2093777"/>
    <lineage>
        <taxon>Eukaryota</taxon>
        <taxon>Fungi</taxon>
        <taxon>Dikarya</taxon>
        <taxon>Ascomycota</taxon>
        <taxon>Pezizomycotina</taxon>
        <taxon>Sordariomycetes</taxon>
        <taxon>Sordariomycetidae</taxon>
        <taxon>Sordariales</taxon>
        <taxon>Podosporaceae</taxon>
        <taxon>Podospora</taxon>
    </lineage>
</organism>
<dbReference type="Proteomes" id="UP001322138">
    <property type="component" value="Unassembled WGS sequence"/>
</dbReference>
<keyword evidence="2" id="KW-1185">Reference proteome</keyword>
<dbReference type="EMBL" id="JAFFGZ010000004">
    <property type="protein sequence ID" value="KAK4646211.1"/>
    <property type="molecule type" value="Genomic_DNA"/>
</dbReference>
<dbReference type="GeneID" id="87891498"/>
<protein>
    <submittedName>
        <fullName evidence="1">Uncharacterized protein</fullName>
    </submittedName>
</protein>
<accession>A0ABR0FQI3</accession>
<name>A0ABR0FQI3_9PEZI</name>
<reference evidence="1 2" key="1">
    <citation type="journal article" date="2023" name="bioRxiv">
        <title>High-quality genome assemblies of four members of thePodospora anserinaspecies complex.</title>
        <authorList>
            <person name="Ament-Velasquez S.L."/>
            <person name="Vogan A.A."/>
            <person name="Wallerman O."/>
            <person name="Hartmann F."/>
            <person name="Gautier V."/>
            <person name="Silar P."/>
            <person name="Giraud T."/>
            <person name="Johannesson H."/>
        </authorList>
    </citation>
    <scope>NUCLEOTIDE SEQUENCE [LARGE SCALE GENOMIC DNA]</scope>
    <source>
        <strain evidence="1 2">CBS 112042</strain>
    </source>
</reference>
<sequence length="68" mass="7611">MSHYGTDLKNTVDGHSRVVIAEAVDTADEQLSASQRTVFKPRNLEALFATKLSVWYSSEQPCVSRLRV</sequence>